<feature type="chain" id="PRO_5018777123" description="Sodium channel regulatory subunit beta-3" evidence="21">
    <location>
        <begin position="33"/>
        <end position="227"/>
    </location>
</feature>
<evidence type="ECO:0000256" key="7">
    <source>
        <dbReference type="ARBA" id="ARBA00022729"/>
    </source>
</evidence>
<dbReference type="Proteomes" id="UP000264820">
    <property type="component" value="Unplaced"/>
</dbReference>
<keyword evidence="11" id="KW-0406">Ion transport</keyword>
<dbReference type="GeneTree" id="ENSGT00390000018560"/>
<dbReference type="Ensembl" id="ENSHCOT00000016156.1">
    <property type="protein sequence ID" value="ENSHCOP00000009894.1"/>
    <property type="gene ID" value="ENSHCOG00000012410.1"/>
</dbReference>
<evidence type="ECO:0000256" key="3">
    <source>
        <dbReference type="ARBA" id="ARBA00022448"/>
    </source>
</evidence>
<reference evidence="23" key="1">
    <citation type="submission" date="2025-08" db="UniProtKB">
        <authorList>
            <consortium name="Ensembl"/>
        </authorList>
    </citation>
    <scope>IDENTIFICATION</scope>
</reference>
<dbReference type="PROSITE" id="PS50835">
    <property type="entry name" value="IG_LIKE"/>
    <property type="match status" value="1"/>
</dbReference>
<dbReference type="OrthoDB" id="8868224at2759"/>
<dbReference type="GO" id="GO:0044325">
    <property type="term" value="F:transmembrane transporter binding"/>
    <property type="evidence" value="ECO:0007669"/>
    <property type="project" value="TreeGrafter"/>
</dbReference>
<evidence type="ECO:0000256" key="13">
    <source>
        <dbReference type="ARBA" id="ARBA00023157"/>
    </source>
</evidence>
<keyword evidence="5" id="KW-1003">Cell membrane</keyword>
<dbReference type="KEGG" id="hcq:109512231"/>
<comment type="subcellular location">
    <subcellularLocation>
        <location evidence="1">Cell membrane</location>
        <topology evidence="1">Single-pass type I membrane protein</topology>
    </subcellularLocation>
</comment>
<dbReference type="Pfam" id="PF07686">
    <property type="entry name" value="V-set"/>
    <property type="match status" value="1"/>
</dbReference>
<keyword evidence="17" id="KW-0393">Immunoglobulin domain</keyword>
<keyword evidence="15" id="KW-0739">Sodium transport</keyword>
<dbReference type="RefSeq" id="XP_019719383.1">
    <property type="nucleotide sequence ID" value="XM_019863824.1"/>
</dbReference>
<dbReference type="GO" id="GO:0019871">
    <property type="term" value="F:sodium channel inhibitor activity"/>
    <property type="evidence" value="ECO:0007669"/>
    <property type="project" value="TreeGrafter"/>
</dbReference>
<evidence type="ECO:0000256" key="11">
    <source>
        <dbReference type="ARBA" id="ARBA00023065"/>
    </source>
</evidence>
<keyword evidence="12 20" id="KW-0472">Membrane</keyword>
<evidence type="ECO:0000256" key="8">
    <source>
        <dbReference type="ARBA" id="ARBA00022882"/>
    </source>
</evidence>
<evidence type="ECO:0000256" key="20">
    <source>
        <dbReference type="SAM" id="Phobius"/>
    </source>
</evidence>
<evidence type="ECO:0000259" key="22">
    <source>
        <dbReference type="PROSITE" id="PS50835"/>
    </source>
</evidence>
<evidence type="ECO:0000256" key="17">
    <source>
        <dbReference type="ARBA" id="ARBA00023319"/>
    </source>
</evidence>
<dbReference type="FunFam" id="2.60.40.10:FF:000375">
    <property type="entry name" value="Sodium channel beta 1 subunit"/>
    <property type="match status" value="1"/>
</dbReference>
<reference evidence="23" key="2">
    <citation type="submission" date="2025-09" db="UniProtKB">
        <authorList>
            <consortium name="Ensembl"/>
        </authorList>
    </citation>
    <scope>IDENTIFICATION</scope>
</reference>
<feature type="signal peptide" evidence="21">
    <location>
        <begin position="1"/>
        <end position="32"/>
    </location>
</feature>
<evidence type="ECO:0000256" key="12">
    <source>
        <dbReference type="ARBA" id="ARBA00023136"/>
    </source>
</evidence>
<evidence type="ECO:0000256" key="9">
    <source>
        <dbReference type="ARBA" id="ARBA00022989"/>
    </source>
</evidence>
<dbReference type="InterPro" id="IPR007110">
    <property type="entry name" value="Ig-like_dom"/>
</dbReference>
<keyword evidence="6 20" id="KW-0812">Transmembrane</keyword>
<evidence type="ECO:0000256" key="14">
    <source>
        <dbReference type="ARBA" id="ARBA00023180"/>
    </source>
</evidence>
<keyword evidence="10" id="KW-0915">Sodium</keyword>
<evidence type="ECO:0000256" key="2">
    <source>
        <dbReference type="ARBA" id="ARBA00010404"/>
    </source>
</evidence>
<dbReference type="STRING" id="109280.ENSHCOP00000009894"/>
<protein>
    <recommendedName>
        <fullName evidence="18">Sodium channel regulatory subunit beta-3</fullName>
    </recommendedName>
</protein>
<dbReference type="GO" id="GO:0086002">
    <property type="term" value="P:cardiac muscle cell action potential involved in contraction"/>
    <property type="evidence" value="ECO:0007669"/>
    <property type="project" value="TreeGrafter"/>
</dbReference>
<evidence type="ECO:0000256" key="19">
    <source>
        <dbReference type="ARBA" id="ARBA00049669"/>
    </source>
</evidence>
<dbReference type="GO" id="GO:0005272">
    <property type="term" value="F:sodium channel activity"/>
    <property type="evidence" value="ECO:0007669"/>
    <property type="project" value="UniProtKB-KW"/>
</dbReference>
<dbReference type="PANTHER" id="PTHR10546">
    <property type="entry name" value="SODIUM CHANNEL SUBUNIT BETA-1 AND 3"/>
    <property type="match status" value="1"/>
</dbReference>
<evidence type="ECO:0000313" key="23">
    <source>
        <dbReference type="Ensembl" id="ENSHCOP00000009894.1"/>
    </source>
</evidence>
<dbReference type="Gene3D" id="2.60.40.10">
    <property type="entry name" value="Immunoglobulins"/>
    <property type="match status" value="1"/>
</dbReference>
<organism evidence="23 24">
    <name type="scientific">Hippocampus comes</name>
    <name type="common">Tiger tail seahorse</name>
    <dbReference type="NCBI Taxonomy" id="109280"/>
    <lineage>
        <taxon>Eukaryota</taxon>
        <taxon>Metazoa</taxon>
        <taxon>Chordata</taxon>
        <taxon>Craniata</taxon>
        <taxon>Vertebrata</taxon>
        <taxon>Euteleostomi</taxon>
        <taxon>Actinopterygii</taxon>
        <taxon>Neopterygii</taxon>
        <taxon>Teleostei</taxon>
        <taxon>Neoteleostei</taxon>
        <taxon>Acanthomorphata</taxon>
        <taxon>Syngnathiaria</taxon>
        <taxon>Syngnathiformes</taxon>
        <taxon>Syngnathoidei</taxon>
        <taxon>Syngnathidae</taxon>
        <taxon>Hippocampus</taxon>
    </lineage>
</organism>
<proteinExistence type="inferred from homology"/>
<dbReference type="OMA" id="ISEIVMY"/>
<keyword evidence="24" id="KW-1185">Reference proteome</keyword>
<dbReference type="InterPro" id="IPR013106">
    <property type="entry name" value="Ig_V-set"/>
</dbReference>
<evidence type="ECO:0000256" key="21">
    <source>
        <dbReference type="SAM" id="SignalP"/>
    </source>
</evidence>
<keyword evidence="9 20" id="KW-1133">Transmembrane helix</keyword>
<dbReference type="InterPro" id="IPR013783">
    <property type="entry name" value="Ig-like_fold"/>
</dbReference>
<keyword evidence="3" id="KW-0813">Transport</keyword>
<evidence type="ECO:0000256" key="6">
    <source>
        <dbReference type="ARBA" id="ARBA00022692"/>
    </source>
</evidence>
<evidence type="ECO:0000256" key="10">
    <source>
        <dbReference type="ARBA" id="ARBA00023053"/>
    </source>
</evidence>
<dbReference type="AlphaFoldDB" id="A0A3Q3DEA3"/>
<feature type="transmembrane region" description="Helical" evidence="20">
    <location>
        <begin position="172"/>
        <end position="193"/>
    </location>
</feature>
<keyword evidence="4" id="KW-0894">Sodium channel</keyword>
<evidence type="ECO:0000256" key="5">
    <source>
        <dbReference type="ARBA" id="ARBA00022475"/>
    </source>
</evidence>
<dbReference type="PANTHER" id="PTHR10546:SF4">
    <property type="entry name" value="SODIUM CHANNEL SUBUNIT BETA-3"/>
    <property type="match status" value="1"/>
</dbReference>
<evidence type="ECO:0000313" key="24">
    <source>
        <dbReference type="Proteomes" id="UP000264820"/>
    </source>
</evidence>
<comment type="similarity">
    <text evidence="2">Belongs to the sodium channel auxiliary subunit SCN3B (TC 8.A.17) family.</text>
</comment>
<keyword evidence="7 21" id="KW-0732">Signal</keyword>
<keyword evidence="16" id="KW-0407">Ion channel</keyword>
<dbReference type="GeneID" id="109512231"/>
<evidence type="ECO:0000256" key="15">
    <source>
        <dbReference type="ARBA" id="ARBA00023201"/>
    </source>
</evidence>
<feature type="domain" description="Ig-like" evidence="22">
    <location>
        <begin position="18"/>
        <end position="156"/>
    </location>
</feature>
<dbReference type="InterPro" id="IPR027098">
    <property type="entry name" value="Na_channel_b1/b3"/>
</dbReference>
<keyword evidence="13" id="KW-1015">Disulfide bond</keyword>
<evidence type="ECO:0000256" key="18">
    <source>
        <dbReference type="ARBA" id="ARBA00044530"/>
    </source>
</evidence>
<keyword evidence="14" id="KW-0325">Glycoprotein</keyword>
<evidence type="ECO:0000256" key="16">
    <source>
        <dbReference type="ARBA" id="ARBA00023303"/>
    </source>
</evidence>
<comment type="subunit">
    <text evidence="19">A voltage-gated sodium (Nav) channel consists of an ion-conducting pore-forming alpha subunit functional on its own that is regulated by one or more beta subunits. Forms homodimers and homotrimers. SCN3B is non-covalently associated with alpha subunits and induces the formation of alpha subunit oligomers, including trimers. Interacts with SCN5A/Nav1.5; regulatory subunit of SCN5A/Nav1.5. Interacts with SCN7A/Nav2.1; probable regulatory subunit of SCN7A/Nav2.1. Interacts with SCN10A; regulatory subunit of SCN10A/Nav1.8. Interacts with NFASC; probably involved in targeting the sodium channels to the nodes of Ranvier.</text>
</comment>
<evidence type="ECO:0000256" key="1">
    <source>
        <dbReference type="ARBA" id="ARBA00004251"/>
    </source>
</evidence>
<dbReference type="GO" id="GO:0001518">
    <property type="term" value="C:voltage-gated sodium channel complex"/>
    <property type="evidence" value="ECO:0007669"/>
    <property type="project" value="InterPro"/>
</dbReference>
<evidence type="ECO:0000256" key="4">
    <source>
        <dbReference type="ARBA" id="ARBA00022461"/>
    </source>
</evidence>
<sequence>MICAGGFWSMAPRKVQWPLVIVVSLLVRECLGGCSEVDSLTEAVQGEPFVLGCISCKKRGEVSAITTVDWHFRPQGEENFTHIFHYEHPSADVMDDAFRGRLDWLGTRGEDIQAGTVAVRNVSYGDAGTYRCIFNRTLLLAGFRHQVSVEKEVELSVVHAAKRELAAVVSEMVMYVLIVFLQLWLIVVVVYCYKKVSDDMDAREARRALKAPKELLDCDGIKLEEAK</sequence>
<dbReference type="InterPro" id="IPR036179">
    <property type="entry name" value="Ig-like_dom_sf"/>
</dbReference>
<keyword evidence="8" id="KW-0851">Voltage-gated channel</keyword>
<accession>A0A3Q3DEA3</accession>
<name>A0A3Q3DEA3_HIPCM</name>
<dbReference type="SUPFAM" id="SSF48726">
    <property type="entry name" value="Immunoglobulin"/>
    <property type="match status" value="1"/>
</dbReference>
<dbReference type="GO" id="GO:0086091">
    <property type="term" value="P:regulation of heart rate by cardiac conduction"/>
    <property type="evidence" value="ECO:0007669"/>
    <property type="project" value="TreeGrafter"/>
</dbReference>